<accession>A0ABQ8C467</accession>
<organism evidence="13 14">
    <name type="scientific">Brassica napus</name>
    <name type="common">Rape</name>
    <dbReference type="NCBI Taxonomy" id="3708"/>
    <lineage>
        <taxon>Eukaryota</taxon>
        <taxon>Viridiplantae</taxon>
        <taxon>Streptophyta</taxon>
        <taxon>Embryophyta</taxon>
        <taxon>Tracheophyta</taxon>
        <taxon>Spermatophyta</taxon>
        <taxon>Magnoliopsida</taxon>
        <taxon>eudicotyledons</taxon>
        <taxon>Gunneridae</taxon>
        <taxon>Pentapetalae</taxon>
        <taxon>rosids</taxon>
        <taxon>malvids</taxon>
        <taxon>Brassicales</taxon>
        <taxon>Brassicaceae</taxon>
        <taxon>Brassiceae</taxon>
        <taxon>Brassica</taxon>
    </lineage>
</organism>
<protein>
    <recommendedName>
        <fullName evidence="10">S-acyltransferase</fullName>
        <ecNumber evidence="10">2.3.1.225</ecNumber>
    </recommendedName>
    <alternativeName>
        <fullName evidence="10">Palmitoyltransferase</fullName>
    </alternativeName>
</protein>
<evidence type="ECO:0000256" key="10">
    <source>
        <dbReference type="RuleBase" id="RU079119"/>
    </source>
</evidence>
<keyword evidence="7" id="KW-0564">Palmitate</keyword>
<dbReference type="Proteomes" id="UP000824890">
    <property type="component" value="Unassembled WGS sequence"/>
</dbReference>
<feature type="transmembrane region" description="Helical" evidence="10">
    <location>
        <begin position="148"/>
        <end position="167"/>
    </location>
</feature>
<dbReference type="EC" id="2.3.1.225" evidence="10"/>
<evidence type="ECO:0000256" key="6">
    <source>
        <dbReference type="ARBA" id="ARBA00023136"/>
    </source>
</evidence>
<keyword evidence="6 10" id="KW-0472">Membrane</keyword>
<dbReference type="PROSITE" id="PS50216">
    <property type="entry name" value="DHHC"/>
    <property type="match status" value="1"/>
</dbReference>
<dbReference type="Pfam" id="PF01529">
    <property type="entry name" value="DHHC"/>
    <property type="match status" value="1"/>
</dbReference>
<evidence type="ECO:0000256" key="5">
    <source>
        <dbReference type="ARBA" id="ARBA00022989"/>
    </source>
</evidence>
<keyword evidence="3 10" id="KW-0808">Transferase</keyword>
<keyword evidence="8" id="KW-0449">Lipoprotein</keyword>
<comment type="caution">
    <text evidence="13">The sequence shown here is derived from an EMBL/GenBank/DDBJ whole genome shotgun (WGS) entry which is preliminary data.</text>
</comment>
<comment type="catalytic activity">
    <reaction evidence="10">
        <text>L-cysteinyl-[protein] + hexadecanoyl-CoA = S-hexadecanoyl-L-cysteinyl-[protein] + CoA</text>
        <dbReference type="Rhea" id="RHEA:36683"/>
        <dbReference type="Rhea" id="RHEA-COMP:10131"/>
        <dbReference type="Rhea" id="RHEA-COMP:11032"/>
        <dbReference type="ChEBI" id="CHEBI:29950"/>
        <dbReference type="ChEBI" id="CHEBI:57287"/>
        <dbReference type="ChEBI" id="CHEBI:57379"/>
        <dbReference type="ChEBI" id="CHEBI:74151"/>
        <dbReference type="EC" id="2.3.1.225"/>
    </reaction>
</comment>
<feature type="transmembrane region" description="Helical" evidence="10">
    <location>
        <begin position="277"/>
        <end position="298"/>
    </location>
</feature>
<keyword evidence="5 10" id="KW-1133">Transmembrane helix</keyword>
<sequence>MRFVKNVTDLASEDYYDYIMPAEERRDVHSPPRSPNPVEFVGDRRVRRRSPSSPEIAEFAGDRRVCQRSRWSSDPPCLCLSPPNVCLKERERESTMGVCCPILRPWDRTRDSYLDNIPCLSDPALHLVFIGFLFVCDGEFIEKTKRDPWYMASYLLLFSVTLLQYFVTSGSSPGYVIDAMREVSGTDAIYRNTPTTSIQQHGSRKNGSFAINVEGESASSGGGRRTPASSWGKLVLDLYPPGTSLRNLTCGYCHVEQFDHHCVWLGTCVGQKNHCKFWWYICEESALCIWTLIMYIDYLTNVAKPWWKNAIIILLLVVLVISMIFVLLLLLFHSYLILTNQSTYELVRRKRIPYMRNIPERVHPFSRGIKRNLHNVCCGNHTLDSLPTAFELEDRARPYTCLDMLKCRCC</sequence>
<feature type="region of interest" description="Disordered" evidence="11">
    <location>
        <begin position="25"/>
        <end position="54"/>
    </location>
</feature>
<name>A0ABQ8C467_BRANA</name>
<evidence type="ECO:0000256" key="4">
    <source>
        <dbReference type="ARBA" id="ARBA00022692"/>
    </source>
</evidence>
<keyword evidence="9 10" id="KW-0012">Acyltransferase</keyword>
<dbReference type="InterPro" id="IPR039859">
    <property type="entry name" value="PFA4/ZDH16/20/ERF2-like"/>
</dbReference>
<comment type="domain">
    <text evidence="10">The DHHC domain is required for palmitoyltransferase activity.</text>
</comment>
<evidence type="ECO:0000256" key="7">
    <source>
        <dbReference type="ARBA" id="ARBA00023139"/>
    </source>
</evidence>
<evidence type="ECO:0000256" key="9">
    <source>
        <dbReference type="ARBA" id="ARBA00023315"/>
    </source>
</evidence>
<evidence type="ECO:0000256" key="11">
    <source>
        <dbReference type="SAM" id="MobiDB-lite"/>
    </source>
</evidence>
<reference evidence="13 14" key="1">
    <citation type="submission" date="2021-05" db="EMBL/GenBank/DDBJ databases">
        <title>Genome Assembly of Synthetic Allotetraploid Brassica napus Reveals Homoeologous Exchanges between Subgenomes.</title>
        <authorList>
            <person name="Davis J.T."/>
        </authorList>
    </citation>
    <scope>NUCLEOTIDE SEQUENCE [LARGE SCALE GENOMIC DNA]</scope>
    <source>
        <strain evidence="14">cv. Da-Ae</strain>
        <tissue evidence="13">Seedling</tissue>
    </source>
</reference>
<feature type="domain" description="Palmitoyltransferase DHHC" evidence="12">
    <location>
        <begin position="249"/>
        <end position="348"/>
    </location>
</feature>
<evidence type="ECO:0000256" key="1">
    <source>
        <dbReference type="ARBA" id="ARBA00004127"/>
    </source>
</evidence>
<evidence type="ECO:0000313" key="13">
    <source>
        <dbReference type="EMBL" id="KAH0911849.1"/>
    </source>
</evidence>
<comment type="subcellular location">
    <subcellularLocation>
        <location evidence="1">Endomembrane system</location>
        <topology evidence="1">Multi-pass membrane protein</topology>
    </subcellularLocation>
</comment>
<evidence type="ECO:0000256" key="8">
    <source>
        <dbReference type="ARBA" id="ARBA00023288"/>
    </source>
</evidence>
<proteinExistence type="inferred from homology"/>
<dbReference type="EMBL" id="JAGKQM010000009">
    <property type="protein sequence ID" value="KAH0911849.1"/>
    <property type="molecule type" value="Genomic_DNA"/>
</dbReference>
<evidence type="ECO:0000256" key="3">
    <source>
        <dbReference type="ARBA" id="ARBA00022679"/>
    </source>
</evidence>
<keyword evidence="4 10" id="KW-0812">Transmembrane</keyword>
<feature type="transmembrane region" description="Helical" evidence="10">
    <location>
        <begin position="310"/>
        <end position="338"/>
    </location>
</feature>
<dbReference type="PANTHER" id="PTHR22883">
    <property type="entry name" value="ZINC FINGER DHHC DOMAIN CONTAINING PROTEIN"/>
    <property type="match status" value="1"/>
</dbReference>
<evidence type="ECO:0000313" key="14">
    <source>
        <dbReference type="Proteomes" id="UP000824890"/>
    </source>
</evidence>
<comment type="similarity">
    <text evidence="2 10">Belongs to the DHHC palmitoyltransferase family.</text>
</comment>
<evidence type="ECO:0000256" key="2">
    <source>
        <dbReference type="ARBA" id="ARBA00008574"/>
    </source>
</evidence>
<keyword evidence="14" id="KW-1185">Reference proteome</keyword>
<dbReference type="InterPro" id="IPR001594">
    <property type="entry name" value="Palmitoyltrfase_DHHC"/>
</dbReference>
<gene>
    <name evidence="13" type="ORF">HID58_035170</name>
</gene>
<evidence type="ECO:0000259" key="12">
    <source>
        <dbReference type="Pfam" id="PF01529"/>
    </source>
</evidence>
<dbReference type="PANTHER" id="PTHR22883:SF301">
    <property type="entry name" value="PALMITOYLTRANSFERASE ZDHHC12"/>
    <property type="match status" value="1"/>
</dbReference>